<evidence type="ECO:0000313" key="1">
    <source>
        <dbReference type="EMBL" id="JAE18202.1"/>
    </source>
</evidence>
<protein>
    <submittedName>
        <fullName evidence="1">Uncharacterized protein</fullName>
    </submittedName>
</protein>
<reference evidence="1" key="1">
    <citation type="submission" date="2014-09" db="EMBL/GenBank/DDBJ databases">
        <authorList>
            <person name="Magalhaes I.L.F."/>
            <person name="Oliveira U."/>
            <person name="Santos F.R."/>
            <person name="Vidigal T.H.D.A."/>
            <person name="Brescovit A.D."/>
            <person name="Santos A.J."/>
        </authorList>
    </citation>
    <scope>NUCLEOTIDE SEQUENCE</scope>
    <source>
        <tissue evidence="1">Shoot tissue taken approximately 20 cm above the soil surface</tissue>
    </source>
</reference>
<name>A0A0A9G121_ARUDO</name>
<reference evidence="1" key="2">
    <citation type="journal article" date="2015" name="Data Brief">
        <title>Shoot transcriptome of the giant reed, Arundo donax.</title>
        <authorList>
            <person name="Barrero R.A."/>
            <person name="Guerrero F.D."/>
            <person name="Moolhuijzen P."/>
            <person name="Goolsby J.A."/>
            <person name="Tidwell J."/>
            <person name="Bellgard S.E."/>
            <person name="Bellgard M.I."/>
        </authorList>
    </citation>
    <scope>NUCLEOTIDE SEQUENCE</scope>
    <source>
        <tissue evidence="1">Shoot tissue taken approximately 20 cm above the soil surface</tissue>
    </source>
</reference>
<dbReference type="AlphaFoldDB" id="A0A0A9G121"/>
<accession>A0A0A9G121</accession>
<dbReference type="EMBL" id="GBRH01179694">
    <property type="protein sequence ID" value="JAE18202.1"/>
    <property type="molecule type" value="Transcribed_RNA"/>
</dbReference>
<organism evidence="1">
    <name type="scientific">Arundo donax</name>
    <name type="common">Giant reed</name>
    <name type="synonym">Donax arundinaceus</name>
    <dbReference type="NCBI Taxonomy" id="35708"/>
    <lineage>
        <taxon>Eukaryota</taxon>
        <taxon>Viridiplantae</taxon>
        <taxon>Streptophyta</taxon>
        <taxon>Embryophyta</taxon>
        <taxon>Tracheophyta</taxon>
        <taxon>Spermatophyta</taxon>
        <taxon>Magnoliopsida</taxon>
        <taxon>Liliopsida</taxon>
        <taxon>Poales</taxon>
        <taxon>Poaceae</taxon>
        <taxon>PACMAD clade</taxon>
        <taxon>Arundinoideae</taxon>
        <taxon>Arundineae</taxon>
        <taxon>Arundo</taxon>
    </lineage>
</organism>
<sequence length="61" mass="6310">MSASAETRSRSSCCFVLRRSDRSGAERESSAVVAMAAQRSGRGDLDASLGFHACAARGCGV</sequence>
<proteinExistence type="predicted"/>